<sequence>MSSNIHLVDFHISNRILNQMMAKAGYVTLRMKPLSGPLFHQSKLILENFMAGVMRDHRVDIAPLPEATSAYGTA</sequence>
<proteinExistence type="predicted"/>
<evidence type="ECO:0000313" key="1">
    <source>
        <dbReference type="EMBL" id="ASV84097.1"/>
    </source>
</evidence>
<accession>A0A248UBC9</accession>
<dbReference type="RefSeq" id="WP_095444937.1">
    <property type="nucleotide sequence ID" value="NZ_CP022603.1"/>
</dbReference>
<reference evidence="1 2" key="1">
    <citation type="submission" date="2017-07" db="EMBL/GenBank/DDBJ databases">
        <title>Phylogenetic study on the rhizospheric bacterium Ochrobactrum sp. A44.</title>
        <authorList>
            <person name="Krzyzanowska D.M."/>
            <person name="Ossowicki A."/>
            <person name="Rajewska M."/>
            <person name="Maciag T."/>
            <person name="Kaczynski Z."/>
            <person name="Czerwicka M."/>
            <person name="Jafra S."/>
        </authorList>
    </citation>
    <scope>NUCLEOTIDE SEQUENCE [LARGE SCALE GENOMIC DNA]</scope>
    <source>
        <strain evidence="1 2">A44</strain>
    </source>
</reference>
<dbReference type="Proteomes" id="UP000215256">
    <property type="component" value="Chromosome 2"/>
</dbReference>
<name>A0A248UBC9_9HYPH</name>
<evidence type="ECO:0000313" key="2">
    <source>
        <dbReference type="Proteomes" id="UP000215256"/>
    </source>
</evidence>
<dbReference type="KEGG" id="och:CES85_4889"/>
<dbReference type="OrthoDB" id="8451277at2"/>
<dbReference type="AlphaFoldDB" id="A0A248UBC9"/>
<organism evidence="1 2">
    <name type="scientific">Ochrobactrum quorumnocens</name>
    <dbReference type="NCBI Taxonomy" id="271865"/>
    <lineage>
        <taxon>Bacteria</taxon>
        <taxon>Pseudomonadati</taxon>
        <taxon>Pseudomonadota</taxon>
        <taxon>Alphaproteobacteria</taxon>
        <taxon>Hyphomicrobiales</taxon>
        <taxon>Brucellaceae</taxon>
        <taxon>Brucella/Ochrobactrum group</taxon>
        <taxon>Ochrobactrum</taxon>
    </lineage>
</organism>
<gene>
    <name evidence="1" type="ORF">CES85_4889</name>
</gene>
<dbReference type="EMBL" id="CP022603">
    <property type="protein sequence ID" value="ASV84097.1"/>
    <property type="molecule type" value="Genomic_DNA"/>
</dbReference>
<protein>
    <submittedName>
        <fullName evidence="1">Uncharacterized protein</fullName>
    </submittedName>
</protein>